<dbReference type="EMBL" id="UINC01022420">
    <property type="protein sequence ID" value="SVA91984.1"/>
    <property type="molecule type" value="Genomic_DNA"/>
</dbReference>
<proteinExistence type="predicted"/>
<feature type="non-terminal residue" evidence="1">
    <location>
        <position position="1"/>
    </location>
</feature>
<protein>
    <submittedName>
        <fullName evidence="1">Uncharacterized protein</fullName>
    </submittedName>
</protein>
<organism evidence="1">
    <name type="scientific">marine metagenome</name>
    <dbReference type="NCBI Taxonomy" id="408172"/>
    <lineage>
        <taxon>unclassified sequences</taxon>
        <taxon>metagenomes</taxon>
        <taxon>ecological metagenomes</taxon>
    </lineage>
</organism>
<accession>A0A381ZS94</accession>
<gene>
    <name evidence="1" type="ORF">METZ01_LOCUS144838</name>
</gene>
<sequence>VVKLDGVQIRLNKYINLTSNQKPQPNFPHPKAPYRGWGQIIKPTHSVMLFYKVQSVGMIS</sequence>
<evidence type="ECO:0000313" key="1">
    <source>
        <dbReference type="EMBL" id="SVA91984.1"/>
    </source>
</evidence>
<dbReference type="AlphaFoldDB" id="A0A381ZS94"/>
<reference evidence="1" key="1">
    <citation type="submission" date="2018-05" db="EMBL/GenBank/DDBJ databases">
        <authorList>
            <person name="Lanie J.A."/>
            <person name="Ng W.-L."/>
            <person name="Kazmierczak K.M."/>
            <person name="Andrzejewski T.M."/>
            <person name="Davidsen T.M."/>
            <person name="Wayne K.J."/>
            <person name="Tettelin H."/>
            <person name="Glass J.I."/>
            <person name="Rusch D."/>
            <person name="Podicherti R."/>
            <person name="Tsui H.-C.T."/>
            <person name="Winkler M.E."/>
        </authorList>
    </citation>
    <scope>NUCLEOTIDE SEQUENCE</scope>
</reference>
<name>A0A381ZS94_9ZZZZ</name>